<dbReference type="InterPro" id="IPR000719">
    <property type="entry name" value="Prot_kinase_dom"/>
</dbReference>
<sequence>MSSRRPSDSSPEDTPLATPPNEEASAGAWTSQDNDDTNPASAAVVPHDQTESARHQSEEGIFPPEIAAKLDRPWHPAVSEENSLSPDVEFASSDQLDNEVDDLDFKRLAIDDAEVEEKAEDPPRSAPEQLELPPLPVDGFVVGDMVKGYPISQGAFAKTWEMQCCVTGRVVCVKSMHKIEMAKKYRSVLFAELRAYKRIADQFTRAPYIMQCHGFLQEFSYIHLVLECMERDMMDLIHAGRVNGQEKRWIAQTAVGIDALHKMGILHRDIKPENLLVDAQGNITISDFGCSYVHDRRGPLWPYRTYCDEYIGTDPYTALEVHNRQPYGVAVDWWSLGCVLFDLLAGCYLFDGEDERCDQWRLYERWDELGDASGPSYPAWRASRNGVTLTKEQDHLICALIRKDPKHRYRFATLALDEWFVDENGKNLVLEARAQAAEIDYSSLKNIDEPFVPDTRPETYSLDDPVYNYPSYIPTDGCDGLYRDLGWINPKGMWGDLPAPPPMRH</sequence>
<evidence type="ECO:0000256" key="6">
    <source>
        <dbReference type="ARBA" id="ARBA00022840"/>
    </source>
</evidence>
<evidence type="ECO:0000256" key="1">
    <source>
        <dbReference type="ARBA" id="ARBA00012513"/>
    </source>
</evidence>
<dbReference type="CDD" id="cd00180">
    <property type="entry name" value="PKc"/>
    <property type="match status" value="1"/>
</dbReference>
<dbReference type="GO" id="GO:0004674">
    <property type="term" value="F:protein serine/threonine kinase activity"/>
    <property type="evidence" value="ECO:0007669"/>
    <property type="project" value="UniProtKB-KW"/>
</dbReference>
<evidence type="ECO:0000256" key="2">
    <source>
        <dbReference type="ARBA" id="ARBA00022527"/>
    </source>
</evidence>
<name>S7PWV5_GLOTA</name>
<dbReference type="RefSeq" id="XP_007869751.1">
    <property type="nucleotide sequence ID" value="XM_007871560.1"/>
</dbReference>
<dbReference type="GO" id="GO:0005524">
    <property type="term" value="F:ATP binding"/>
    <property type="evidence" value="ECO:0007669"/>
    <property type="project" value="UniProtKB-KW"/>
</dbReference>
<keyword evidence="12" id="KW-1185">Reference proteome</keyword>
<dbReference type="Proteomes" id="UP000030669">
    <property type="component" value="Unassembled WGS sequence"/>
</dbReference>
<keyword evidence="3" id="KW-0808">Transferase</keyword>
<dbReference type="Gene3D" id="1.10.510.10">
    <property type="entry name" value="Transferase(Phosphotransferase) domain 1"/>
    <property type="match status" value="1"/>
</dbReference>
<dbReference type="EMBL" id="KB469309">
    <property type="protein sequence ID" value="EPQ51867.1"/>
    <property type="molecule type" value="Genomic_DNA"/>
</dbReference>
<feature type="domain" description="Protein kinase" evidence="10">
    <location>
        <begin position="145"/>
        <end position="420"/>
    </location>
</feature>
<dbReference type="eggNOG" id="KOG0583">
    <property type="taxonomic scope" value="Eukaryota"/>
</dbReference>
<dbReference type="SUPFAM" id="SSF56112">
    <property type="entry name" value="Protein kinase-like (PK-like)"/>
    <property type="match status" value="1"/>
</dbReference>
<evidence type="ECO:0000256" key="9">
    <source>
        <dbReference type="SAM" id="MobiDB-lite"/>
    </source>
</evidence>
<dbReference type="Pfam" id="PF00069">
    <property type="entry name" value="Pkinase"/>
    <property type="match status" value="1"/>
</dbReference>
<proteinExistence type="predicted"/>
<dbReference type="OMA" id="AYFAMEL"/>
<keyword evidence="5 11" id="KW-0418">Kinase</keyword>
<dbReference type="InterPro" id="IPR050236">
    <property type="entry name" value="Ser_Thr_kinase_AGC"/>
</dbReference>
<evidence type="ECO:0000256" key="8">
    <source>
        <dbReference type="ARBA" id="ARBA00048679"/>
    </source>
</evidence>
<keyword evidence="6" id="KW-0067">ATP-binding</keyword>
<comment type="catalytic activity">
    <reaction evidence="7">
        <text>L-threonyl-[protein] + ATP = O-phospho-L-threonyl-[protein] + ADP + H(+)</text>
        <dbReference type="Rhea" id="RHEA:46608"/>
        <dbReference type="Rhea" id="RHEA-COMP:11060"/>
        <dbReference type="Rhea" id="RHEA-COMP:11605"/>
        <dbReference type="ChEBI" id="CHEBI:15378"/>
        <dbReference type="ChEBI" id="CHEBI:30013"/>
        <dbReference type="ChEBI" id="CHEBI:30616"/>
        <dbReference type="ChEBI" id="CHEBI:61977"/>
        <dbReference type="ChEBI" id="CHEBI:456216"/>
        <dbReference type="EC" id="2.7.11.1"/>
    </reaction>
</comment>
<dbReference type="HOGENOM" id="CLU_539733_0_0_1"/>
<dbReference type="PANTHER" id="PTHR24356">
    <property type="entry name" value="SERINE/THREONINE-PROTEIN KINASE"/>
    <property type="match status" value="1"/>
</dbReference>
<dbReference type="OrthoDB" id="10252171at2759"/>
<evidence type="ECO:0000256" key="3">
    <source>
        <dbReference type="ARBA" id="ARBA00022679"/>
    </source>
</evidence>
<dbReference type="PROSITE" id="PS00108">
    <property type="entry name" value="PROTEIN_KINASE_ST"/>
    <property type="match status" value="1"/>
</dbReference>
<feature type="region of interest" description="Disordered" evidence="9">
    <location>
        <begin position="1"/>
        <end position="96"/>
    </location>
</feature>
<accession>S7PWV5</accession>
<feature type="compositionally biased region" description="Basic and acidic residues" evidence="9">
    <location>
        <begin position="48"/>
        <end position="58"/>
    </location>
</feature>
<keyword evidence="2" id="KW-0723">Serine/threonine-protein kinase</keyword>
<dbReference type="InterPro" id="IPR008271">
    <property type="entry name" value="Ser/Thr_kinase_AS"/>
</dbReference>
<dbReference type="EC" id="2.7.11.1" evidence="1"/>
<dbReference type="KEGG" id="gtr:GLOTRDRAFT_123018"/>
<comment type="catalytic activity">
    <reaction evidence="8">
        <text>L-seryl-[protein] + ATP = O-phospho-L-seryl-[protein] + ADP + H(+)</text>
        <dbReference type="Rhea" id="RHEA:17989"/>
        <dbReference type="Rhea" id="RHEA-COMP:9863"/>
        <dbReference type="Rhea" id="RHEA-COMP:11604"/>
        <dbReference type="ChEBI" id="CHEBI:15378"/>
        <dbReference type="ChEBI" id="CHEBI:29999"/>
        <dbReference type="ChEBI" id="CHEBI:30616"/>
        <dbReference type="ChEBI" id="CHEBI:83421"/>
        <dbReference type="ChEBI" id="CHEBI:456216"/>
        <dbReference type="EC" id="2.7.11.1"/>
    </reaction>
</comment>
<dbReference type="SMART" id="SM00220">
    <property type="entry name" value="S_TKc"/>
    <property type="match status" value="1"/>
</dbReference>
<evidence type="ECO:0000256" key="4">
    <source>
        <dbReference type="ARBA" id="ARBA00022741"/>
    </source>
</evidence>
<evidence type="ECO:0000259" key="10">
    <source>
        <dbReference type="PROSITE" id="PS50011"/>
    </source>
</evidence>
<evidence type="ECO:0000256" key="5">
    <source>
        <dbReference type="ARBA" id="ARBA00022777"/>
    </source>
</evidence>
<evidence type="ECO:0000256" key="7">
    <source>
        <dbReference type="ARBA" id="ARBA00047899"/>
    </source>
</evidence>
<evidence type="ECO:0000313" key="12">
    <source>
        <dbReference type="Proteomes" id="UP000030669"/>
    </source>
</evidence>
<gene>
    <name evidence="11" type="ORF">GLOTRDRAFT_123018</name>
</gene>
<feature type="compositionally biased region" description="Low complexity" evidence="9">
    <location>
        <begin position="1"/>
        <end position="13"/>
    </location>
</feature>
<dbReference type="InterPro" id="IPR011009">
    <property type="entry name" value="Kinase-like_dom_sf"/>
</dbReference>
<evidence type="ECO:0000313" key="11">
    <source>
        <dbReference type="EMBL" id="EPQ51867.1"/>
    </source>
</evidence>
<organism evidence="11 12">
    <name type="scientific">Gloeophyllum trabeum (strain ATCC 11539 / FP-39264 / Madison 617)</name>
    <name type="common">Brown rot fungus</name>
    <dbReference type="NCBI Taxonomy" id="670483"/>
    <lineage>
        <taxon>Eukaryota</taxon>
        <taxon>Fungi</taxon>
        <taxon>Dikarya</taxon>
        <taxon>Basidiomycota</taxon>
        <taxon>Agaricomycotina</taxon>
        <taxon>Agaricomycetes</taxon>
        <taxon>Gloeophyllales</taxon>
        <taxon>Gloeophyllaceae</taxon>
        <taxon>Gloeophyllum</taxon>
    </lineage>
</organism>
<feature type="compositionally biased region" description="Polar residues" evidence="9">
    <location>
        <begin position="28"/>
        <end position="40"/>
    </location>
</feature>
<dbReference type="AlphaFoldDB" id="S7PWV5"/>
<dbReference type="STRING" id="670483.S7PWV5"/>
<keyword evidence="4" id="KW-0547">Nucleotide-binding</keyword>
<protein>
    <recommendedName>
        <fullName evidence="1">non-specific serine/threonine protein kinase</fullName>
        <ecNumber evidence="1">2.7.11.1</ecNumber>
    </recommendedName>
</protein>
<dbReference type="GeneID" id="19300906"/>
<reference evidence="11 12" key="1">
    <citation type="journal article" date="2012" name="Science">
        <title>The Paleozoic origin of enzymatic lignin decomposition reconstructed from 31 fungal genomes.</title>
        <authorList>
            <person name="Floudas D."/>
            <person name="Binder M."/>
            <person name="Riley R."/>
            <person name="Barry K."/>
            <person name="Blanchette R.A."/>
            <person name="Henrissat B."/>
            <person name="Martinez A.T."/>
            <person name="Otillar R."/>
            <person name="Spatafora J.W."/>
            <person name="Yadav J.S."/>
            <person name="Aerts A."/>
            <person name="Benoit I."/>
            <person name="Boyd A."/>
            <person name="Carlson A."/>
            <person name="Copeland A."/>
            <person name="Coutinho P.M."/>
            <person name="de Vries R.P."/>
            <person name="Ferreira P."/>
            <person name="Findley K."/>
            <person name="Foster B."/>
            <person name="Gaskell J."/>
            <person name="Glotzer D."/>
            <person name="Gorecki P."/>
            <person name="Heitman J."/>
            <person name="Hesse C."/>
            <person name="Hori C."/>
            <person name="Igarashi K."/>
            <person name="Jurgens J.A."/>
            <person name="Kallen N."/>
            <person name="Kersten P."/>
            <person name="Kohler A."/>
            <person name="Kuees U."/>
            <person name="Kumar T.K.A."/>
            <person name="Kuo A."/>
            <person name="LaButti K."/>
            <person name="Larrondo L.F."/>
            <person name="Lindquist E."/>
            <person name="Ling A."/>
            <person name="Lombard V."/>
            <person name="Lucas S."/>
            <person name="Lundell T."/>
            <person name="Martin R."/>
            <person name="McLaughlin D.J."/>
            <person name="Morgenstern I."/>
            <person name="Morin E."/>
            <person name="Murat C."/>
            <person name="Nagy L.G."/>
            <person name="Nolan M."/>
            <person name="Ohm R.A."/>
            <person name="Patyshakuliyeva A."/>
            <person name="Rokas A."/>
            <person name="Ruiz-Duenas F.J."/>
            <person name="Sabat G."/>
            <person name="Salamov A."/>
            <person name="Samejima M."/>
            <person name="Schmutz J."/>
            <person name="Slot J.C."/>
            <person name="St John F."/>
            <person name="Stenlid J."/>
            <person name="Sun H."/>
            <person name="Sun S."/>
            <person name="Syed K."/>
            <person name="Tsang A."/>
            <person name="Wiebenga A."/>
            <person name="Young D."/>
            <person name="Pisabarro A."/>
            <person name="Eastwood D.C."/>
            <person name="Martin F."/>
            <person name="Cullen D."/>
            <person name="Grigoriev I.V."/>
            <person name="Hibbett D.S."/>
        </authorList>
    </citation>
    <scope>NUCLEOTIDE SEQUENCE [LARGE SCALE GENOMIC DNA]</scope>
    <source>
        <strain evidence="11 12">ATCC 11539</strain>
    </source>
</reference>
<dbReference type="PROSITE" id="PS50011">
    <property type="entry name" value="PROTEIN_KINASE_DOM"/>
    <property type="match status" value="1"/>
</dbReference>